<evidence type="ECO:0000313" key="2">
    <source>
        <dbReference type="EMBL" id="MEU8136509.1"/>
    </source>
</evidence>
<accession>A0ABV3DMV0</accession>
<feature type="region of interest" description="Disordered" evidence="1">
    <location>
        <begin position="361"/>
        <end position="386"/>
    </location>
</feature>
<proteinExistence type="predicted"/>
<name>A0ABV3DMV0_9ACTN</name>
<evidence type="ECO:0000256" key="1">
    <source>
        <dbReference type="SAM" id="MobiDB-lite"/>
    </source>
</evidence>
<reference evidence="2 3" key="1">
    <citation type="submission" date="2024-06" db="EMBL/GenBank/DDBJ databases">
        <title>The Natural Products Discovery Center: Release of the First 8490 Sequenced Strains for Exploring Actinobacteria Biosynthetic Diversity.</title>
        <authorList>
            <person name="Kalkreuter E."/>
            <person name="Kautsar S.A."/>
            <person name="Yang D."/>
            <person name="Bader C.D."/>
            <person name="Teijaro C.N."/>
            <person name="Fluegel L."/>
            <person name="Davis C.M."/>
            <person name="Simpson J.R."/>
            <person name="Lauterbach L."/>
            <person name="Steele A.D."/>
            <person name="Gui C."/>
            <person name="Meng S."/>
            <person name="Li G."/>
            <person name="Viehrig K."/>
            <person name="Ye F."/>
            <person name="Su P."/>
            <person name="Kiefer A.F."/>
            <person name="Nichols A."/>
            <person name="Cepeda A.J."/>
            <person name="Yan W."/>
            <person name="Fan B."/>
            <person name="Jiang Y."/>
            <person name="Adhikari A."/>
            <person name="Zheng C.-J."/>
            <person name="Schuster L."/>
            <person name="Cowan T.M."/>
            <person name="Smanski M.J."/>
            <person name="Chevrette M.G."/>
            <person name="De Carvalho L.P.S."/>
            <person name="Shen B."/>
        </authorList>
    </citation>
    <scope>NUCLEOTIDE SEQUENCE [LARGE SCALE GENOMIC DNA]</scope>
    <source>
        <strain evidence="2 3">NPDC048946</strain>
    </source>
</reference>
<protein>
    <submittedName>
        <fullName evidence="2">Uncharacterized protein</fullName>
    </submittedName>
</protein>
<gene>
    <name evidence="2" type="ORF">AB0C36_23730</name>
</gene>
<dbReference type="RefSeq" id="WP_358357087.1">
    <property type="nucleotide sequence ID" value="NZ_JBEZFP010000065.1"/>
</dbReference>
<keyword evidence="3" id="KW-1185">Reference proteome</keyword>
<dbReference type="Proteomes" id="UP001551482">
    <property type="component" value="Unassembled WGS sequence"/>
</dbReference>
<evidence type="ECO:0000313" key="3">
    <source>
        <dbReference type="Proteomes" id="UP001551482"/>
    </source>
</evidence>
<dbReference type="EMBL" id="JBEZFP010000065">
    <property type="protein sequence ID" value="MEU8136509.1"/>
    <property type="molecule type" value="Genomic_DNA"/>
</dbReference>
<comment type="caution">
    <text evidence="2">The sequence shown here is derived from an EMBL/GenBank/DDBJ whole genome shotgun (WGS) entry which is preliminary data.</text>
</comment>
<sequence length="386" mass="40938">MTAAAAAPAVPAPVLSLRFPLTPRRAEVARALLAYVAGLPLRSVDAQLLALLVAVRSAVTGTGHVTRAGLRSLQLGDRAAAVAALRGLGWEVPDALLGDDLEVPAAVTVSDWAQADGRPVDCSKTARAGVSSWMGGVLNTSPVAALAPPARLTALFLAAHASAEPESPDPLPDLLPGSCRSAVPDLLDSGFLADAAGGTYLLAPAVRHLAVALPRPRTPAWTPPAMDANDWRYWKDQRSPALRSHVDAVQHCALCAMPWEQVASAFTEAVQDPCRPSDNLRTAYGIWKRAHPDRGPQAAAFTVAFRAQHGHGPSIRQLCTGLGWEMWPPLRLLVVRRLLADGWLADTAPVPWTLRPGPAANAHGIALPRQRVPPTTRPTEERPLPR</sequence>
<organism evidence="2 3">
    <name type="scientific">Streptodolium elevatio</name>
    <dbReference type="NCBI Taxonomy" id="3157996"/>
    <lineage>
        <taxon>Bacteria</taxon>
        <taxon>Bacillati</taxon>
        <taxon>Actinomycetota</taxon>
        <taxon>Actinomycetes</taxon>
        <taxon>Kitasatosporales</taxon>
        <taxon>Streptomycetaceae</taxon>
        <taxon>Streptodolium</taxon>
    </lineage>
</organism>